<name>A0A7G2C4F0_9TRYP</name>
<dbReference type="InterPro" id="IPR038765">
    <property type="entry name" value="Papain-like_cys_pep_sf"/>
</dbReference>
<evidence type="ECO:0000313" key="4">
    <source>
        <dbReference type="EMBL" id="CAD2214024.1"/>
    </source>
</evidence>
<dbReference type="PANTHER" id="PTHR10183:SF423">
    <property type="entry name" value="LEUCINE-RICH REPEAT PROTEIN (LRRP)"/>
    <property type="match status" value="1"/>
</dbReference>
<proteinExistence type="predicted"/>
<feature type="domain" description="Calpain catalytic" evidence="3">
    <location>
        <begin position="351"/>
        <end position="648"/>
    </location>
</feature>
<dbReference type="InterPro" id="IPR015232">
    <property type="entry name" value="DUF1935"/>
</dbReference>
<accession>A0A7G2C4F0</accession>
<dbReference type="InterPro" id="IPR013780">
    <property type="entry name" value="Glyco_hydro_b"/>
</dbReference>
<dbReference type="PRINTS" id="PR00704">
    <property type="entry name" value="CALPAIN"/>
</dbReference>
<feature type="coiled-coil region" evidence="2">
    <location>
        <begin position="109"/>
        <end position="136"/>
    </location>
</feature>
<evidence type="ECO:0000256" key="1">
    <source>
        <dbReference type="PROSITE-ProRule" id="PRU00239"/>
    </source>
</evidence>
<dbReference type="PROSITE" id="PS50203">
    <property type="entry name" value="CALPAIN_CAT"/>
    <property type="match status" value="1"/>
</dbReference>
<organism evidence="4 5">
    <name type="scientific">Angomonas deanei</name>
    <dbReference type="NCBI Taxonomy" id="59799"/>
    <lineage>
        <taxon>Eukaryota</taxon>
        <taxon>Discoba</taxon>
        <taxon>Euglenozoa</taxon>
        <taxon>Kinetoplastea</taxon>
        <taxon>Metakinetoplastina</taxon>
        <taxon>Trypanosomatida</taxon>
        <taxon>Trypanosomatidae</taxon>
        <taxon>Strigomonadinae</taxon>
        <taxon>Angomonas</taxon>
    </lineage>
</organism>
<dbReference type="Pfam" id="PF09149">
    <property type="entry name" value="DUF1935"/>
    <property type="match status" value="1"/>
</dbReference>
<protein>
    <recommendedName>
        <fullName evidence="3">Calpain catalytic domain-containing protein</fullName>
    </recommendedName>
</protein>
<dbReference type="SMART" id="SM00230">
    <property type="entry name" value="CysPc"/>
    <property type="match status" value="1"/>
</dbReference>
<dbReference type="Gene3D" id="2.60.40.1180">
    <property type="entry name" value="Golgi alpha-mannosidase II"/>
    <property type="match status" value="1"/>
</dbReference>
<evidence type="ECO:0000313" key="5">
    <source>
        <dbReference type="Proteomes" id="UP000515908"/>
    </source>
</evidence>
<reference evidence="4 5" key="1">
    <citation type="submission" date="2020-08" db="EMBL/GenBank/DDBJ databases">
        <authorList>
            <person name="Newling K."/>
            <person name="Davey J."/>
            <person name="Forrester S."/>
        </authorList>
    </citation>
    <scope>NUCLEOTIDE SEQUENCE [LARGE SCALE GENOMIC DNA]</scope>
    <source>
        <strain evidence="5">Crithidia deanei Carvalho (ATCC PRA-265)</strain>
    </source>
</reference>
<keyword evidence="2" id="KW-0175">Coiled coil</keyword>
<dbReference type="InterPro" id="IPR036310">
    <property type="entry name" value="Smp-1-like_sf"/>
</dbReference>
<dbReference type="GO" id="GO:0006508">
    <property type="term" value="P:proteolysis"/>
    <property type="evidence" value="ECO:0007669"/>
    <property type="project" value="InterPro"/>
</dbReference>
<dbReference type="VEuPathDB" id="TriTrypDB:ADEAN_000146800"/>
<comment type="caution">
    <text evidence="1">Lacks conserved residue(s) required for the propagation of feature annotation.</text>
</comment>
<gene>
    <name evidence="4" type="ORF">ADEAN_000146800</name>
</gene>
<dbReference type="GO" id="GO:0004198">
    <property type="term" value="F:calcium-dependent cysteine-type endopeptidase activity"/>
    <property type="evidence" value="ECO:0007669"/>
    <property type="project" value="InterPro"/>
</dbReference>
<dbReference type="Pfam" id="PF00648">
    <property type="entry name" value="Peptidase_C2"/>
    <property type="match status" value="1"/>
</dbReference>
<evidence type="ECO:0000256" key="2">
    <source>
        <dbReference type="SAM" id="Coils"/>
    </source>
</evidence>
<dbReference type="PANTHER" id="PTHR10183">
    <property type="entry name" value="CALPAIN"/>
    <property type="match status" value="1"/>
</dbReference>
<dbReference type="OrthoDB" id="424753at2759"/>
<dbReference type="InterPro" id="IPR001300">
    <property type="entry name" value="Peptidase_C2_calpain_cat"/>
</dbReference>
<dbReference type="Proteomes" id="UP000515908">
    <property type="component" value="Chromosome 02"/>
</dbReference>
<dbReference type="SUPFAM" id="SSF54001">
    <property type="entry name" value="Cysteine proteinases"/>
    <property type="match status" value="1"/>
</dbReference>
<dbReference type="Gene3D" id="3.90.70.10">
    <property type="entry name" value="Cysteine proteinases"/>
    <property type="match status" value="1"/>
</dbReference>
<evidence type="ECO:0000259" key="3">
    <source>
        <dbReference type="PROSITE" id="PS50203"/>
    </source>
</evidence>
<sequence length="850" mass="95843">MNNKINIAPSVPEERITEDMMAEFGDVINIDPTGDFLAELKQPTPLTKEALKVVEMSSKRFSVHSATNPLLEQDKDEITSDDSGDFALLTSDLQGTEDYDLVRAFFAYCKQQEKTIVALEEECREAEDERSSLWNRALTKAKSGKEEATAGGPEAAQFNPDEPFVEAINRDEDEFEDCNIDSLKECRYYDRRSKLMKKDPFQYGQPDATCTFSSVFDDGLLFQGITSDGAWVFYNDSVNYWMNVKYLFGSSSQITTGPKAVLKKTANGEMEVSVKVLPGQTEVLAIGEINGYKNLSSAVPVDETFVNESVEQYNKALLASLDRMAAECKKKSFAFLTQEESISASEKLNLPFVDPTFPPSYPSIWRKGTDELFLWNVPWRRPEEFVPETEKGEIRLFRGSVLPRDACPGDGGDVYFCSAASILAEYPMKIRELFRNPTSVLKGKEERRRHIYTVTFNCAGWWRTLYLDDYLPASKKGPAFGRCENDIRKLWFPLLEKAYAKRFGSYAAIQWGDPLETLQDLTGFPTSRFDDEWSKAVANKKGSELFDALSQRIMENCMVCLSLPDEGPATSVSSKMGMIYGMTYYVKQCVQSGPHRLIQLQCPTMKPEWTGMWCPESKRWTEHPEVAALCGMDDNTVVQEYMWLDWEEEALAIFDGGGICYSRFNYHDYRVKGNFVNGVPSVALEVKAHQPFSCYCTLSQEDDRGWPEDSPNANLEALMLSVTKGTSGTEQKNVAVCSTDPNKPTLNLNFILGRDVCLHYTFEASEHPYYVIPRCKGGSKNYTIGFLPDQPVVDGTIGVRFVDISEAKEVFQNKQAFNIPSALKSVKALHQHRDKDGRITETTGECINVK</sequence>
<keyword evidence="5" id="KW-1185">Reference proteome</keyword>
<dbReference type="InterPro" id="IPR022684">
    <property type="entry name" value="Calpain_cysteine_protease"/>
</dbReference>
<dbReference type="EMBL" id="LR877146">
    <property type="protein sequence ID" value="CAD2214024.1"/>
    <property type="molecule type" value="Genomic_DNA"/>
</dbReference>
<dbReference type="AlphaFoldDB" id="A0A7G2C4F0"/>
<dbReference type="SUPFAM" id="SSF101601">
    <property type="entry name" value="Smp-1-like"/>
    <property type="match status" value="1"/>
</dbReference>